<evidence type="ECO:0000313" key="5">
    <source>
        <dbReference type="Proteomes" id="UP001165079"/>
    </source>
</evidence>
<dbReference type="InterPro" id="IPR000182">
    <property type="entry name" value="GNAT_dom"/>
</dbReference>
<dbReference type="AlphaFoldDB" id="A0A9W6SNA7"/>
<gene>
    <name evidence="4" type="ORF">Afil01_25180</name>
</gene>
<dbReference type="InterPro" id="IPR016181">
    <property type="entry name" value="Acyl_CoA_acyltransferase"/>
</dbReference>
<feature type="domain" description="N-acetyltransferase" evidence="3">
    <location>
        <begin position="4"/>
        <end position="154"/>
    </location>
</feature>
<dbReference type="EMBL" id="BSTX01000001">
    <property type="protein sequence ID" value="GLZ77711.1"/>
    <property type="molecule type" value="Genomic_DNA"/>
</dbReference>
<keyword evidence="2" id="KW-0012">Acyltransferase</keyword>
<dbReference type="PANTHER" id="PTHR43877">
    <property type="entry name" value="AMINOALKYLPHOSPHONATE N-ACETYLTRANSFERASE-RELATED-RELATED"/>
    <property type="match status" value="1"/>
</dbReference>
<dbReference type="PANTHER" id="PTHR43877:SF2">
    <property type="entry name" value="AMINOALKYLPHOSPHONATE N-ACETYLTRANSFERASE-RELATED"/>
    <property type="match status" value="1"/>
</dbReference>
<dbReference type="GO" id="GO:0016747">
    <property type="term" value="F:acyltransferase activity, transferring groups other than amino-acyl groups"/>
    <property type="evidence" value="ECO:0007669"/>
    <property type="project" value="InterPro"/>
</dbReference>
<comment type="caution">
    <text evidence="4">The sequence shown here is derived from an EMBL/GenBank/DDBJ whole genome shotgun (WGS) entry which is preliminary data.</text>
</comment>
<evidence type="ECO:0000259" key="3">
    <source>
        <dbReference type="PROSITE" id="PS51186"/>
    </source>
</evidence>
<keyword evidence="1" id="KW-0808">Transferase</keyword>
<keyword evidence="5" id="KW-1185">Reference proteome</keyword>
<evidence type="ECO:0000313" key="4">
    <source>
        <dbReference type="EMBL" id="GLZ77711.1"/>
    </source>
</evidence>
<dbReference type="Pfam" id="PF00583">
    <property type="entry name" value="Acetyltransf_1"/>
    <property type="match status" value="1"/>
</dbReference>
<dbReference type="Proteomes" id="UP001165079">
    <property type="component" value="Unassembled WGS sequence"/>
</dbReference>
<sequence>MPSPEIRRLTVADLPVAKELRLAALLDAPNAFMSTYADSVARSEEQWVSWIEAVAVFGAFLDGRPAGMVGAIRPEEGLTELISMWVSPDARGHRLAGRLAEAVVGFARESGDRAVHLEVIAGNDAAESAYLKSGFRHIPKRKDGQRDRSMWLDV</sequence>
<proteinExistence type="predicted"/>
<dbReference type="PROSITE" id="PS51186">
    <property type="entry name" value="GNAT"/>
    <property type="match status" value="1"/>
</dbReference>
<dbReference type="InterPro" id="IPR050832">
    <property type="entry name" value="Bact_Acetyltransf"/>
</dbReference>
<dbReference type="CDD" id="cd04301">
    <property type="entry name" value="NAT_SF"/>
    <property type="match status" value="1"/>
</dbReference>
<dbReference type="RefSeq" id="WP_285662801.1">
    <property type="nucleotide sequence ID" value="NZ_BSTX01000001.1"/>
</dbReference>
<name>A0A9W6SNA7_9ACTN</name>
<dbReference type="SUPFAM" id="SSF55729">
    <property type="entry name" value="Acyl-CoA N-acyltransferases (Nat)"/>
    <property type="match status" value="1"/>
</dbReference>
<dbReference type="Gene3D" id="3.40.630.30">
    <property type="match status" value="1"/>
</dbReference>
<protein>
    <submittedName>
        <fullName evidence="4">N-acetyltransferase</fullName>
    </submittedName>
</protein>
<accession>A0A9W6SNA7</accession>
<evidence type="ECO:0000256" key="1">
    <source>
        <dbReference type="ARBA" id="ARBA00022679"/>
    </source>
</evidence>
<evidence type="ECO:0000256" key="2">
    <source>
        <dbReference type="ARBA" id="ARBA00023315"/>
    </source>
</evidence>
<reference evidence="4" key="1">
    <citation type="submission" date="2023-03" db="EMBL/GenBank/DDBJ databases">
        <title>Actinorhabdospora filicis NBRC 111898.</title>
        <authorList>
            <person name="Ichikawa N."/>
            <person name="Sato H."/>
            <person name="Tonouchi N."/>
        </authorList>
    </citation>
    <scope>NUCLEOTIDE SEQUENCE</scope>
    <source>
        <strain evidence="4">NBRC 111898</strain>
    </source>
</reference>
<organism evidence="4 5">
    <name type="scientific">Actinorhabdospora filicis</name>
    <dbReference type="NCBI Taxonomy" id="1785913"/>
    <lineage>
        <taxon>Bacteria</taxon>
        <taxon>Bacillati</taxon>
        <taxon>Actinomycetota</taxon>
        <taxon>Actinomycetes</taxon>
        <taxon>Micromonosporales</taxon>
        <taxon>Micromonosporaceae</taxon>
        <taxon>Actinorhabdospora</taxon>
    </lineage>
</organism>